<proteinExistence type="predicted"/>
<dbReference type="AlphaFoldDB" id="A0AAD7NGV6"/>
<evidence type="ECO:0000313" key="1">
    <source>
        <dbReference type="EMBL" id="KAJ7759733.1"/>
    </source>
</evidence>
<organism evidence="1 2">
    <name type="scientific">Mycena maculata</name>
    <dbReference type="NCBI Taxonomy" id="230809"/>
    <lineage>
        <taxon>Eukaryota</taxon>
        <taxon>Fungi</taxon>
        <taxon>Dikarya</taxon>
        <taxon>Basidiomycota</taxon>
        <taxon>Agaricomycotina</taxon>
        <taxon>Agaricomycetes</taxon>
        <taxon>Agaricomycetidae</taxon>
        <taxon>Agaricales</taxon>
        <taxon>Marasmiineae</taxon>
        <taxon>Mycenaceae</taxon>
        <taxon>Mycena</taxon>
    </lineage>
</organism>
<keyword evidence="2" id="KW-1185">Reference proteome</keyword>
<name>A0AAD7NGV6_9AGAR</name>
<gene>
    <name evidence="1" type="ORF">DFH07DRAFT_1023303</name>
</gene>
<evidence type="ECO:0000313" key="2">
    <source>
        <dbReference type="Proteomes" id="UP001215280"/>
    </source>
</evidence>
<protein>
    <submittedName>
        <fullName evidence="1">Uncharacterized protein</fullName>
    </submittedName>
</protein>
<comment type="caution">
    <text evidence="1">The sequence shown here is derived from an EMBL/GenBank/DDBJ whole genome shotgun (WGS) entry which is preliminary data.</text>
</comment>
<dbReference type="EMBL" id="JARJLG010000051">
    <property type="protein sequence ID" value="KAJ7759733.1"/>
    <property type="molecule type" value="Genomic_DNA"/>
</dbReference>
<dbReference type="Proteomes" id="UP001215280">
    <property type="component" value="Unassembled WGS sequence"/>
</dbReference>
<reference evidence="1" key="1">
    <citation type="submission" date="2023-03" db="EMBL/GenBank/DDBJ databases">
        <title>Massive genome expansion in bonnet fungi (Mycena s.s.) driven by repeated elements and novel gene families across ecological guilds.</title>
        <authorList>
            <consortium name="Lawrence Berkeley National Laboratory"/>
            <person name="Harder C.B."/>
            <person name="Miyauchi S."/>
            <person name="Viragh M."/>
            <person name="Kuo A."/>
            <person name="Thoen E."/>
            <person name="Andreopoulos B."/>
            <person name="Lu D."/>
            <person name="Skrede I."/>
            <person name="Drula E."/>
            <person name="Henrissat B."/>
            <person name="Morin E."/>
            <person name="Kohler A."/>
            <person name="Barry K."/>
            <person name="LaButti K."/>
            <person name="Morin E."/>
            <person name="Salamov A."/>
            <person name="Lipzen A."/>
            <person name="Mereny Z."/>
            <person name="Hegedus B."/>
            <person name="Baldrian P."/>
            <person name="Stursova M."/>
            <person name="Weitz H."/>
            <person name="Taylor A."/>
            <person name="Grigoriev I.V."/>
            <person name="Nagy L.G."/>
            <person name="Martin F."/>
            <person name="Kauserud H."/>
        </authorList>
    </citation>
    <scope>NUCLEOTIDE SEQUENCE</scope>
    <source>
        <strain evidence="1">CBHHK188m</strain>
    </source>
</reference>
<accession>A0AAD7NGV6</accession>
<dbReference type="Gene3D" id="2.60.120.260">
    <property type="entry name" value="Galactose-binding domain-like"/>
    <property type="match status" value="1"/>
</dbReference>
<sequence>MFNVGLAVQARRPLWDEGSIGKRDTGPDLPSWIWLPVPDLGTNAPVQSVAFLKTFTTPPGKNATAAQFIITADNNFTLWTNGQAIGATIPGESWKNAQTLNAQLNDSTNTFSVLAANFPGTAGGNAAGLLASIGILYSDGTDDTVVSDSSWMVSGTIPSDFPLPAELSAFVPVEVAGP</sequence>